<dbReference type="Gene3D" id="3.30.450.20">
    <property type="entry name" value="PAS domain"/>
    <property type="match status" value="3"/>
</dbReference>
<evidence type="ECO:0000313" key="11">
    <source>
        <dbReference type="Proteomes" id="UP000829647"/>
    </source>
</evidence>
<dbReference type="SUPFAM" id="SSF55785">
    <property type="entry name" value="PYP-like sensor domain (PAS domain)"/>
    <property type="match status" value="3"/>
</dbReference>
<dbReference type="InterPro" id="IPR036097">
    <property type="entry name" value="HisK_dim/P_sf"/>
</dbReference>
<evidence type="ECO:0000256" key="2">
    <source>
        <dbReference type="ARBA" id="ARBA00012438"/>
    </source>
</evidence>
<keyword evidence="7" id="KW-0175">Coiled coil</keyword>
<feature type="coiled-coil region" evidence="7">
    <location>
        <begin position="129"/>
        <end position="160"/>
    </location>
</feature>
<organism evidence="10 11">
    <name type="scientific">Hymenobacter sublimis</name>
    <dbReference type="NCBI Taxonomy" id="2933777"/>
    <lineage>
        <taxon>Bacteria</taxon>
        <taxon>Pseudomonadati</taxon>
        <taxon>Bacteroidota</taxon>
        <taxon>Cytophagia</taxon>
        <taxon>Cytophagales</taxon>
        <taxon>Hymenobacteraceae</taxon>
        <taxon>Hymenobacter</taxon>
    </lineage>
</organism>
<reference evidence="10 11" key="1">
    <citation type="submission" date="2022-04" db="EMBL/GenBank/DDBJ databases">
        <title>Hymenobacter sp. isolated from the air.</title>
        <authorList>
            <person name="Won M."/>
            <person name="Lee C.-M."/>
            <person name="Woen H.-Y."/>
            <person name="Kwon S.-W."/>
        </authorList>
    </citation>
    <scope>NUCLEOTIDE SEQUENCE [LARGE SCALE GENOMIC DNA]</scope>
    <source>
        <strain evidence="11">5516 S-25</strain>
    </source>
</reference>
<evidence type="ECO:0000259" key="8">
    <source>
        <dbReference type="PROSITE" id="PS50109"/>
    </source>
</evidence>
<dbReference type="PANTHER" id="PTHR42878:SF15">
    <property type="entry name" value="BACTERIOPHYTOCHROME"/>
    <property type="match status" value="1"/>
</dbReference>
<dbReference type="PROSITE" id="PS50109">
    <property type="entry name" value="HIS_KIN"/>
    <property type="match status" value="1"/>
</dbReference>
<dbReference type="InterPro" id="IPR036890">
    <property type="entry name" value="HATPase_C_sf"/>
</dbReference>
<dbReference type="InterPro" id="IPR004358">
    <property type="entry name" value="Sig_transdc_His_kin-like_C"/>
</dbReference>
<dbReference type="CDD" id="cd00082">
    <property type="entry name" value="HisKA"/>
    <property type="match status" value="1"/>
</dbReference>
<dbReference type="EC" id="2.7.13.3" evidence="2"/>
<dbReference type="Pfam" id="PF08448">
    <property type="entry name" value="PAS_4"/>
    <property type="match status" value="3"/>
</dbReference>
<dbReference type="InterPro" id="IPR035965">
    <property type="entry name" value="PAS-like_dom_sf"/>
</dbReference>
<protein>
    <recommendedName>
        <fullName evidence="2">histidine kinase</fullName>
        <ecNumber evidence="2">2.7.13.3</ecNumber>
    </recommendedName>
</protein>
<sequence>MLSLPLSLAPADELLPALLDLSISGIVCYTPVLDATGQILDFVFSYVNPAAQRLLGMPAQPTTTYLQQFPQARSSGAFAFHVAAFGSDEPRHYEELYQDEQYDTYCRVVGRRLGQHLLVSFSFSQEHNERAAEQALRQSQAREQAARAEAERQRAELTNIFEQAPVAIAIFEGPDHVIKLVNAAHLELWGKTAAEVLHKPLFEAIPEAKGAGYEELLAGVMETEKPFVAKELSANLKRHGQQELVYFDFVYLPWRTEQGTVSGVIVVATDITQQVKARQQAEALQADLVAATRHQVQERNTLFQVFAQTPAAICIQRGPDHRYEYANAAYLQFFPGRQILGNTVAEAIPETVDSGVLALLDHVYQTGETYYGEELPLLIAQPEGPPKLMYFTFTYQAFHENGEIVGISTFAYNVADQVLARQQHEVQQRRLHELFEQAPVAIAIFRGPQYVIELANPAVCAIWGRTPEQALGTPLFELLPEAAGQGFEQLLDGVMATGVPYVANELPSHIDRHGRRDLVYWNFVYQPLHDGGDQITAVTVVATEVTEQVLARQRVQDLNQELAASNDELSKTNAQLTRTNIDLDTFVYTASHDLKAPITNIESIMLALREHLPREVQQHELISHLLDLLDHTVARFQTTIAQLTDLSKLQLAHAAPAEPVLLAAVVEDVRLDLAPDLQAAATQLMVEVAPDLLISFAPQNLRSIVYNLLSNAVKYRDPNRSSRVQLRAESTPQYVLLTVQDNGLGLNELQQRQLFGLFQRLHTHVEGTGVGLYIVKRLIENGGGTIRVQSEVGVGSTFTVSFPV</sequence>
<dbReference type="CDD" id="cd00130">
    <property type="entry name" value="PAS"/>
    <property type="match status" value="1"/>
</dbReference>
<gene>
    <name evidence="10" type="ORF">MWH26_10470</name>
</gene>
<evidence type="ECO:0000259" key="9">
    <source>
        <dbReference type="PROSITE" id="PS50113"/>
    </source>
</evidence>
<dbReference type="PRINTS" id="PR00344">
    <property type="entry name" value="BCTRLSENSOR"/>
</dbReference>
<evidence type="ECO:0000256" key="5">
    <source>
        <dbReference type="ARBA" id="ARBA00022777"/>
    </source>
</evidence>
<evidence type="ECO:0000256" key="7">
    <source>
        <dbReference type="SAM" id="Coils"/>
    </source>
</evidence>
<evidence type="ECO:0000313" key="10">
    <source>
        <dbReference type="EMBL" id="UPL47621.1"/>
    </source>
</evidence>
<keyword evidence="6" id="KW-0472">Membrane</keyword>
<dbReference type="Gene3D" id="3.30.565.10">
    <property type="entry name" value="Histidine kinase-like ATPase, C-terminal domain"/>
    <property type="match status" value="1"/>
</dbReference>
<dbReference type="InterPro" id="IPR003661">
    <property type="entry name" value="HisK_dim/P_dom"/>
</dbReference>
<dbReference type="Proteomes" id="UP000829647">
    <property type="component" value="Chromosome"/>
</dbReference>
<keyword evidence="4" id="KW-0808">Transferase</keyword>
<feature type="domain" description="PAC" evidence="9">
    <location>
        <begin position="230"/>
        <end position="283"/>
    </location>
</feature>
<keyword evidence="11" id="KW-1185">Reference proteome</keyword>
<dbReference type="SMART" id="SM00091">
    <property type="entry name" value="PAS"/>
    <property type="match status" value="3"/>
</dbReference>
<dbReference type="PANTHER" id="PTHR42878">
    <property type="entry name" value="TWO-COMPONENT HISTIDINE KINASE"/>
    <property type="match status" value="1"/>
</dbReference>
<dbReference type="NCBIfam" id="TIGR00229">
    <property type="entry name" value="sensory_box"/>
    <property type="match status" value="2"/>
</dbReference>
<feature type="coiled-coil region" evidence="7">
    <location>
        <begin position="548"/>
        <end position="579"/>
    </location>
</feature>
<accession>A0ABY4J711</accession>
<name>A0ABY4J711_9BACT</name>
<dbReference type="EMBL" id="CP095848">
    <property type="protein sequence ID" value="UPL47621.1"/>
    <property type="molecule type" value="Genomic_DNA"/>
</dbReference>
<dbReference type="InterPro" id="IPR013656">
    <property type="entry name" value="PAS_4"/>
</dbReference>
<dbReference type="InterPro" id="IPR005467">
    <property type="entry name" value="His_kinase_dom"/>
</dbReference>
<dbReference type="InterPro" id="IPR000014">
    <property type="entry name" value="PAS"/>
</dbReference>
<dbReference type="Pfam" id="PF02518">
    <property type="entry name" value="HATPase_c"/>
    <property type="match status" value="1"/>
</dbReference>
<evidence type="ECO:0000256" key="4">
    <source>
        <dbReference type="ARBA" id="ARBA00022679"/>
    </source>
</evidence>
<dbReference type="InterPro" id="IPR050351">
    <property type="entry name" value="BphY/WalK/GraS-like"/>
</dbReference>
<dbReference type="SMART" id="SM00387">
    <property type="entry name" value="HATPase_c"/>
    <property type="match status" value="1"/>
</dbReference>
<dbReference type="SUPFAM" id="SSF55874">
    <property type="entry name" value="ATPase domain of HSP90 chaperone/DNA topoisomerase II/histidine kinase"/>
    <property type="match status" value="1"/>
</dbReference>
<dbReference type="InterPro" id="IPR000700">
    <property type="entry name" value="PAS-assoc_C"/>
</dbReference>
<feature type="domain" description="Histidine kinase" evidence="8">
    <location>
        <begin position="589"/>
        <end position="804"/>
    </location>
</feature>
<keyword evidence="3" id="KW-0597">Phosphoprotein</keyword>
<dbReference type="RefSeq" id="WP_247974232.1">
    <property type="nucleotide sequence ID" value="NZ_CP095848.1"/>
</dbReference>
<evidence type="ECO:0000256" key="1">
    <source>
        <dbReference type="ARBA" id="ARBA00000085"/>
    </source>
</evidence>
<dbReference type="InterPro" id="IPR003594">
    <property type="entry name" value="HATPase_dom"/>
</dbReference>
<proteinExistence type="predicted"/>
<keyword evidence="5" id="KW-0418">Kinase</keyword>
<dbReference type="SUPFAM" id="SSF47384">
    <property type="entry name" value="Homodimeric domain of signal transducing histidine kinase"/>
    <property type="match status" value="1"/>
</dbReference>
<evidence type="ECO:0000256" key="6">
    <source>
        <dbReference type="ARBA" id="ARBA00023136"/>
    </source>
</evidence>
<dbReference type="Gene3D" id="1.10.287.130">
    <property type="match status" value="1"/>
</dbReference>
<evidence type="ECO:0000256" key="3">
    <source>
        <dbReference type="ARBA" id="ARBA00022553"/>
    </source>
</evidence>
<dbReference type="PROSITE" id="PS50113">
    <property type="entry name" value="PAC"/>
    <property type="match status" value="1"/>
</dbReference>
<comment type="catalytic activity">
    <reaction evidence="1">
        <text>ATP + protein L-histidine = ADP + protein N-phospho-L-histidine.</text>
        <dbReference type="EC" id="2.7.13.3"/>
    </reaction>
</comment>